<feature type="compositionally biased region" description="Acidic residues" evidence="1">
    <location>
        <begin position="389"/>
        <end position="402"/>
    </location>
</feature>
<dbReference type="STRING" id="121224.E0VTI6"/>
<keyword evidence="2" id="KW-0732">Signal</keyword>
<dbReference type="VEuPathDB" id="VectorBase:PHUM433350"/>
<dbReference type="KEGG" id="phu:Phum_PHUM433350"/>
<dbReference type="CTD" id="8230440"/>
<feature type="chain" id="PRO_5011412653" evidence="2">
    <location>
        <begin position="20"/>
        <end position="462"/>
    </location>
</feature>
<evidence type="ECO:0000256" key="1">
    <source>
        <dbReference type="SAM" id="MobiDB-lite"/>
    </source>
</evidence>
<accession>E0VTI6</accession>
<evidence type="ECO:0000313" key="4">
    <source>
        <dbReference type="EMBL" id="EEB16713.1"/>
    </source>
</evidence>
<dbReference type="InterPro" id="IPR036457">
    <property type="entry name" value="PPM-type-like_dom_sf"/>
</dbReference>
<reference evidence="5" key="3">
    <citation type="submission" date="2021-02" db="UniProtKB">
        <authorList>
            <consortium name="EnsemblMetazoa"/>
        </authorList>
    </citation>
    <scope>IDENTIFICATION</scope>
    <source>
        <strain evidence="5">USDA</strain>
    </source>
</reference>
<dbReference type="SUPFAM" id="SSF81606">
    <property type="entry name" value="PP2C-like"/>
    <property type="match status" value="1"/>
</dbReference>
<dbReference type="SMART" id="SM00332">
    <property type="entry name" value="PP2Cc"/>
    <property type="match status" value="1"/>
</dbReference>
<evidence type="ECO:0000313" key="6">
    <source>
        <dbReference type="Proteomes" id="UP000009046"/>
    </source>
</evidence>
<dbReference type="CDD" id="cd00143">
    <property type="entry name" value="PP2Cc"/>
    <property type="match status" value="1"/>
</dbReference>
<proteinExistence type="predicted"/>
<dbReference type="OMA" id="GMIAERT"/>
<dbReference type="PANTHER" id="PTHR13832">
    <property type="entry name" value="PROTEIN PHOSPHATASE 2C"/>
    <property type="match status" value="1"/>
</dbReference>
<evidence type="ECO:0000259" key="3">
    <source>
        <dbReference type="PROSITE" id="PS51746"/>
    </source>
</evidence>
<dbReference type="Pfam" id="PF00481">
    <property type="entry name" value="PP2C"/>
    <property type="match status" value="1"/>
</dbReference>
<dbReference type="eggNOG" id="KOG0698">
    <property type="taxonomic scope" value="Eukaryota"/>
</dbReference>
<protein>
    <submittedName>
        <fullName evidence="4">Mitogen-activated protein kinase kinase kinase 7-interacting protein, putative</fullName>
        <ecNumber evidence="4">3.1.3.16</ecNumber>
    </submittedName>
</protein>
<keyword evidence="4" id="KW-0418">Kinase</keyword>
<feature type="region of interest" description="Disordered" evidence="1">
    <location>
        <begin position="357"/>
        <end position="429"/>
    </location>
</feature>
<dbReference type="PROSITE" id="PS51746">
    <property type="entry name" value="PPM_2"/>
    <property type="match status" value="1"/>
</dbReference>
<dbReference type="EMBL" id="AAZO01005296">
    <property type="status" value="NOT_ANNOTATED_CDS"/>
    <property type="molecule type" value="Genomic_DNA"/>
</dbReference>
<keyword evidence="6" id="KW-1185">Reference proteome</keyword>
<name>E0VTI6_PEDHC</name>
<feature type="signal peptide" evidence="2">
    <location>
        <begin position="1"/>
        <end position="19"/>
    </location>
</feature>
<dbReference type="InParanoid" id="E0VTI6"/>
<dbReference type="Proteomes" id="UP000009046">
    <property type="component" value="Unassembled WGS sequence"/>
</dbReference>
<dbReference type="GO" id="GO:0004722">
    <property type="term" value="F:protein serine/threonine phosphatase activity"/>
    <property type="evidence" value="ECO:0007669"/>
    <property type="project" value="UniProtKB-EC"/>
</dbReference>
<dbReference type="EnsemblMetazoa" id="PHUM433350-RA">
    <property type="protein sequence ID" value="PHUM433350-PA"/>
    <property type="gene ID" value="PHUM433350"/>
</dbReference>
<dbReference type="EC" id="3.1.3.16" evidence="4"/>
<organism>
    <name type="scientific">Pediculus humanus subsp. corporis</name>
    <name type="common">Body louse</name>
    <dbReference type="NCBI Taxonomy" id="121224"/>
    <lineage>
        <taxon>Eukaryota</taxon>
        <taxon>Metazoa</taxon>
        <taxon>Ecdysozoa</taxon>
        <taxon>Arthropoda</taxon>
        <taxon>Hexapoda</taxon>
        <taxon>Insecta</taxon>
        <taxon>Pterygota</taxon>
        <taxon>Neoptera</taxon>
        <taxon>Paraneoptera</taxon>
        <taxon>Psocodea</taxon>
        <taxon>Troctomorpha</taxon>
        <taxon>Phthiraptera</taxon>
        <taxon>Anoplura</taxon>
        <taxon>Pediculidae</taxon>
        <taxon>Pediculus</taxon>
    </lineage>
</organism>
<dbReference type="InterPro" id="IPR015655">
    <property type="entry name" value="PP2C"/>
</dbReference>
<dbReference type="InterPro" id="IPR001932">
    <property type="entry name" value="PPM-type_phosphatase-like_dom"/>
</dbReference>
<dbReference type="AlphaFoldDB" id="E0VTI6"/>
<gene>
    <name evidence="5" type="primary">8230440</name>
    <name evidence="4" type="ORF">Phum_PHUM433350</name>
</gene>
<reference evidence="4" key="1">
    <citation type="submission" date="2007-04" db="EMBL/GenBank/DDBJ databases">
        <title>Annotation of Pediculus humanus corporis strain USDA.</title>
        <authorList>
            <person name="Kirkness E."/>
            <person name="Hannick L."/>
            <person name="Hass B."/>
            <person name="Bruggner R."/>
            <person name="Lawson D."/>
            <person name="Bidwell S."/>
            <person name="Joardar V."/>
            <person name="Caler E."/>
            <person name="Walenz B."/>
            <person name="Inman J."/>
            <person name="Schobel S."/>
            <person name="Galinsky K."/>
            <person name="Amedeo P."/>
            <person name="Strausberg R."/>
        </authorList>
    </citation>
    <scope>NUCLEOTIDE SEQUENCE</scope>
    <source>
        <strain evidence="4">USDA</strain>
    </source>
</reference>
<keyword evidence="4" id="KW-0378">Hydrolase</keyword>
<feature type="domain" description="PPM-type phosphatase" evidence="3">
    <location>
        <begin position="16"/>
        <end position="351"/>
    </location>
</feature>
<reference evidence="4" key="2">
    <citation type="submission" date="2007-04" db="EMBL/GenBank/DDBJ databases">
        <title>The genome of the human body louse.</title>
        <authorList>
            <consortium name="The Human Body Louse Genome Consortium"/>
            <person name="Kirkness E."/>
            <person name="Walenz B."/>
            <person name="Hass B."/>
            <person name="Bruggner R."/>
            <person name="Strausberg R."/>
        </authorList>
    </citation>
    <scope>NUCLEOTIDE SEQUENCE</scope>
    <source>
        <strain evidence="4">USDA</strain>
    </source>
</reference>
<sequence>MNSLLIHFVFSFVFRYVNKQTNKQEAHPYEDFSFHVKVEHDKSRDTYLYGVFDGDEGSQAANFALQRIAAEILLDNQLLDATTDEEVKEKLRQAFLAVENSYWDSVGDKLAERTSVQYEIPDDLTSYEAYQKYPHLVDKLNSLNTELSSGTTAVVALIHNGKLYVANVGDSRALLCKTDDNGVLKVIQLSVDHDLRNEDELLRMYKLGLNVDEIRKRSRIGNQETTRCIGNYLVKGGYKDFEDLAAACGEPVIAEPEVHGGIPIDEASSFLLLMSDGLYKSLQEATGCVESVNKEIAQIAVEQFRIQSTLTGVAQGVVDKIVRIHHDVFMSGTAAIPSGKRDDMTLLVRNFNYPMPNALNSPTNPHVRFNPVVETAPPPPINYGSSNNEDNESEMVTNDDIDDGRRDTQDTSTTDSSDVYPEENVLKRNERIKPYVDFAEFYENFEKAKSNNTLPPSLMPQE</sequence>
<keyword evidence="4" id="KW-0808">Transferase</keyword>
<dbReference type="HOGENOM" id="CLU_027717_2_0_1"/>
<dbReference type="GeneID" id="8230440"/>
<dbReference type="GO" id="GO:0016301">
    <property type="term" value="F:kinase activity"/>
    <property type="evidence" value="ECO:0007669"/>
    <property type="project" value="UniProtKB-KW"/>
</dbReference>
<dbReference type="EMBL" id="DS235767">
    <property type="protein sequence ID" value="EEB16713.1"/>
    <property type="molecule type" value="Genomic_DNA"/>
</dbReference>
<dbReference type="OrthoDB" id="10049211at2759"/>
<dbReference type="PANTHER" id="PTHR13832:SF533">
    <property type="entry name" value="TGF-BETA-ACTIVATED KINASE 1 AND MAP3K7-BINDING PROTEIN 1"/>
    <property type="match status" value="1"/>
</dbReference>
<dbReference type="Gene3D" id="3.60.40.10">
    <property type="entry name" value="PPM-type phosphatase domain"/>
    <property type="match status" value="1"/>
</dbReference>
<evidence type="ECO:0000313" key="5">
    <source>
        <dbReference type="EnsemblMetazoa" id="PHUM433350-PA"/>
    </source>
</evidence>
<evidence type="ECO:0000256" key="2">
    <source>
        <dbReference type="SAM" id="SignalP"/>
    </source>
</evidence>
<dbReference type="RefSeq" id="XP_002429451.1">
    <property type="nucleotide sequence ID" value="XM_002429406.1"/>
</dbReference>